<sequence length="513" mass="58040">MVAIRSAPPSETTPTKPIPDRTAAPPYLEAPEWKNNGDAINWLVQLRERVKDAVYRYSSILQNAIGLFEETQNTNYRNYNELKRDLEELWRGWRIFAATTDITTGFLLSSFLYNDLRSPVSCIRTPKNAPRRIAVRMNELRNSAREIVSGIATLCTLVDEAAMRLEGNRDGFEIEAFPELPNVEGSSESGHRATETEERLQPEEYDSDEEAAEEKAERERIELDALRNLEDMDLRAFDPVWMRGEEFPGGGEVTEEIKDMIGERAIKQMTGPIWSIFWLAGYDDLVEVIDDPAYVLEGEMTIIPPGCSAGPFLLDRSVAVADLCLGARPQNLPMTVETLSLKHRKKIDVFWKQAKALLGDDIMDNSNMSFRGLSLTALEQTLAFFMPSKEYAGTNGAIMVFKNPDYCGLEVWRPQGEEWKDLLAAWRRLPLKDIRLSDRYKNADVIIGPMSAAQAKGANNTMLREPDNDIIQQAYVRYRSCECLAASLVAIIYVKNSGKDLLPGRIDYMGWPF</sequence>
<proteinExistence type="predicted"/>
<organism evidence="2 3">
    <name type="scientific">Polytolypa hystricis (strain UAMH7299)</name>
    <dbReference type="NCBI Taxonomy" id="1447883"/>
    <lineage>
        <taxon>Eukaryota</taxon>
        <taxon>Fungi</taxon>
        <taxon>Dikarya</taxon>
        <taxon>Ascomycota</taxon>
        <taxon>Pezizomycotina</taxon>
        <taxon>Eurotiomycetes</taxon>
        <taxon>Eurotiomycetidae</taxon>
        <taxon>Onygenales</taxon>
        <taxon>Onygenales incertae sedis</taxon>
        <taxon>Polytolypa</taxon>
    </lineage>
</organism>
<feature type="compositionally biased region" description="Acidic residues" evidence="1">
    <location>
        <begin position="203"/>
        <end position="212"/>
    </location>
</feature>
<dbReference type="STRING" id="1447883.A0A2B7YG66"/>
<dbReference type="Proteomes" id="UP000224634">
    <property type="component" value="Unassembled WGS sequence"/>
</dbReference>
<feature type="region of interest" description="Disordered" evidence="1">
    <location>
        <begin position="1"/>
        <end position="29"/>
    </location>
</feature>
<protein>
    <submittedName>
        <fullName evidence="2">Uncharacterized protein</fullName>
    </submittedName>
</protein>
<gene>
    <name evidence="2" type="ORF">AJ80_02848</name>
</gene>
<name>A0A2B7YG66_POLH7</name>
<evidence type="ECO:0000313" key="2">
    <source>
        <dbReference type="EMBL" id="PGH23074.1"/>
    </source>
</evidence>
<evidence type="ECO:0000256" key="1">
    <source>
        <dbReference type="SAM" id="MobiDB-lite"/>
    </source>
</evidence>
<dbReference type="OrthoDB" id="2440450at2759"/>
<accession>A0A2B7YG66</accession>
<reference evidence="2 3" key="1">
    <citation type="submission" date="2017-10" db="EMBL/GenBank/DDBJ databases">
        <title>Comparative genomics in systemic dimorphic fungi from Ajellomycetaceae.</title>
        <authorList>
            <person name="Munoz J.F."/>
            <person name="Mcewen J.G."/>
            <person name="Clay O.K."/>
            <person name="Cuomo C.A."/>
        </authorList>
    </citation>
    <scope>NUCLEOTIDE SEQUENCE [LARGE SCALE GENOMIC DNA]</scope>
    <source>
        <strain evidence="2 3">UAMH7299</strain>
    </source>
</reference>
<feature type="compositionally biased region" description="Basic and acidic residues" evidence="1">
    <location>
        <begin position="189"/>
        <end position="202"/>
    </location>
</feature>
<comment type="caution">
    <text evidence="2">The sequence shown here is derived from an EMBL/GenBank/DDBJ whole genome shotgun (WGS) entry which is preliminary data.</text>
</comment>
<dbReference type="AlphaFoldDB" id="A0A2B7YG66"/>
<keyword evidence="3" id="KW-1185">Reference proteome</keyword>
<dbReference type="EMBL" id="PDNA01000029">
    <property type="protein sequence ID" value="PGH23074.1"/>
    <property type="molecule type" value="Genomic_DNA"/>
</dbReference>
<feature type="region of interest" description="Disordered" evidence="1">
    <location>
        <begin position="178"/>
        <end position="216"/>
    </location>
</feature>
<evidence type="ECO:0000313" key="3">
    <source>
        <dbReference type="Proteomes" id="UP000224634"/>
    </source>
</evidence>